<reference evidence="3" key="1">
    <citation type="submission" date="2022-02" db="EMBL/GenBank/DDBJ databases">
        <title>Fredinandcohnia quinoae sp. nov. isolated from Chenopodium quinoa seeds.</title>
        <authorList>
            <person name="Saati-Santamaria Z."/>
            <person name="Flores-Felix J.D."/>
            <person name="Igual J.M."/>
            <person name="Velazquez E."/>
            <person name="Garcia-Fraile P."/>
            <person name="Martinez-Molina E."/>
        </authorList>
    </citation>
    <scope>NUCLEOTIDE SEQUENCE</scope>
    <source>
        <strain evidence="3">SECRCQ15</strain>
    </source>
</reference>
<comment type="induction">
    <text evidence="1">Expressed only in the forespore compartment of sporulating cells.</text>
</comment>
<dbReference type="NCBIfam" id="TIGR03090">
    <property type="entry name" value="SASP_tlp"/>
    <property type="match status" value="1"/>
</dbReference>
<dbReference type="AlphaFoldDB" id="A0AAW5DZ79"/>
<name>A0AAW5DZ79_9BACI</name>
<gene>
    <name evidence="1 3" type="primary">tlp</name>
    <name evidence="3" type="ORF">MJG50_09980</name>
</gene>
<protein>
    <recommendedName>
        <fullName evidence="1">Small, acid-soluble spore protein Tlp</fullName>
    </recommendedName>
</protein>
<feature type="compositionally biased region" description="Basic and acidic residues" evidence="2">
    <location>
        <begin position="39"/>
        <end position="77"/>
    </location>
</feature>
<feature type="compositionally biased region" description="Polar residues" evidence="2">
    <location>
        <begin position="21"/>
        <end position="33"/>
    </location>
</feature>
<dbReference type="GO" id="GO:0030436">
    <property type="term" value="P:asexual sporulation"/>
    <property type="evidence" value="ECO:0007669"/>
    <property type="project" value="UniProtKB-UniRule"/>
</dbReference>
<dbReference type="InterPro" id="IPR017524">
    <property type="entry name" value="SASP_thioredoxin-like"/>
</dbReference>
<comment type="similarity">
    <text evidence="1">Belongs to the Tlp family.</text>
</comment>
<evidence type="ECO:0000313" key="4">
    <source>
        <dbReference type="Proteomes" id="UP001431131"/>
    </source>
</evidence>
<accession>A0AAW5DZ79</accession>
<comment type="subcellular location">
    <subcellularLocation>
        <location evidence="1">Spore core</location>
    </subcellularLocation>
</comment>
<keyword evidence="1" id="KW-0749">Sporulation</keyword>
<keyword evidence="4" id="KW-1185">Reference proteome</keyword>
<comment type="caution">
    <text evidence="3">The sequence shown here is derived from an EMBL/GenBank/DDBJ whole genome shotgun (WGS) entry which is preliminary data.</text>
</comment>
<evidence type="ECO:0000313" key="3">
    <source>
        <dbReference type="EMBL" id="MCH1625658.1"/>
    </source>
</evidence>
<evidence type="ECO:0000256" key="1">
    <source>
        <dbReference type="HAMAP-Rule" id="MF_01506"/>
    </source>
</evidence>
<sequence length="77" mass="8947">MTHNNPKPDDRSDNVEKLQDMVQNTQENINEANATMEFASEHEKQNIKAKNQRREESIEGMKSEIQDEAKARENGFQ</sequence>
<dbReference type="EMBL" id="JAKTTI010000013">
    <property type="protein sequence ID" value="MCH1625658.1"/>
    <property type="molecule type" value="Genomic_DNA"/>
</dbReference>
<dbReference type="Pfam" id="PF19824">
    <property type="entry name" value="Tlp"/>
    <property type="match status" value="1"/>
</dbReference>
<dbReference type="GO" id="GO:0030435">
    <property type="term" value="P:sporulation resulting in formation of a cellular spore"/>
    <property type="evidence" value="ECO:0007669"/>
    <property type="project" value="UniProtKB-KW"/>
</dbReference>
<organism evidence="3 4">
    <name type="scientific">Fredinandcohnia quinoae</name>
    <dbReference type="NCBI Taxonomy" id="2918902"/>
    <lineage>
        <taxon>Bacteria</taxon>
        <taxon>Bacillati</taxon>
        <taxon>Bacillota</taxon>
        <taxon>Bacilli</taxon>
        <taxon>Bacillales</taxon>
        <taxon>Bacillaceae</taxon>
        <taxon>Fredinandcohnia</taxon>
    </lineage>
</organism>
<proteinExistence type="evidence at transcript level"/>
<evidence type="ECO:0000256" key="2">
    <source>
        <dbReference type="SAM" id="MobiDB-lite"/>
    </source>
</evidence>
<dbReference type="HAMAP" id="MF_01506">
    <property type="entry name" value="Tlp"/>
    <property type="match status" value="1"/>
</dbReference>
<dbReference type="RefSeq" id="WP_240255336.1">
    <property type="nucleotide sequence ID" value="NZ_JAKTTI010000013.1"/>
</dbReference>
<dbReference type="Proteomes" id="UP001431131">
    <property type="component" value="Unassembled WGS sequence"/>
</dbReference>
<feature type="region of interest" description="Disordered" evidence="2">
    <location>
        <begin position="21"/>
        <end position="77"/>
    </location>
</feature>